<evidence type="ECO:0000313" key="1">
    <source>
        <dbReference type="Proteomes" id="UP000887580"/>
    </source>
</evidence>
<sequence>MFLKFFSFLFIFLFFINFVTCEYARPCYFTDWAHYRQGKGKYEPESYIPGICTHIFFAFAKINSDFTAAAFDPEDLADWNGNANGGYYAKVNALKQKQPGLKTILSFGGWSAGTTLFKQMAASSQNRQKFVQSAVAFFKKYNFDGIDIDWEYPESDDKANYAQFMKELKSAAGSLLVTAAVTAAPEKIDIGYDVPALAQSLDFVNVMTYDFHGGWEQVTGENSPLYPAPGDTTNWNTNFAMKYWAKKGMPKNKLLVGIAAYGRGWTLNDPNNHGIGAPGQSAPGLPITNTQGFAAYYEICNLGGTRYWDNNQKVPYIVNGKLWYGYDDVQSVGLKAQWIKDNGFGGAFVWTLDFDDFNGQCSGGKLYPILNTIKDVLGGGSPPTYAPPPTFPTTTTKSPPTGQTQKPITQNPNDPFKCPSPNGFFSDPKDCTSYYECDNGNPIHFTCPPGTEWNEKLQTCDWPSDTVCFQKKSVKSRSVKKV</sequence>
<organism evidence="1 2">
    <name type="scientific">Panagrolaimus sp. PS1159</name>
    <dbReference type="NCBI Taxonomy" id="55785"/>
    <lineage>
        <taxon>Eukaryota</taxon>
        <taxon>Metazoa</taxon>
        <taxon>Ecdysozoa</taxon>
        <taxon>Nematoda</taxon>
        <taxon>Chromadorea</taxon>
        <taxon>Rhabditida</taxon>
        <taxon>Tylenchina</taxon>
        <taxon>Panagrolaimomorpha</taxon>
        <taxon>Panagrolaimoidea</taxon>
        <taxon>Panagrolaimidae</taxon>
        <taxon>Panagrolaimus</taxon>
    </lineage>
</organism>
<protein>
    <submittedName>
        <fullName evidence="2">Chitinase</fullName>
    </submittedName>
</protein>
<proteinExistence type="predicted"/>
<accession>A0AC35GCI8</accession>
<reference evidence="2" key="1">
    <citation type="submission" date="2022-11" db="UniProtKB">
        <authorList>
            <consortium name="WormBaseParasite"/>
        </authorList>
    </citation>
    <scope>IDENTIFICATION</scope>
</reference>
<dbReference type="WBParaSite" id="PS1159_v2.g3671.t1">
    <property type="protein sequence ID" value="PS1159_v2.g3671.t1"/>
    <property type="gene ID" value="PS1159_v2.g3671"/>
</dbReference>
<name>A0AC35GCI8_9BILA</name>
<evidence type="ECO:0000313" key="2">
    <source>
        <dbReference type="WBParaSite" id="PS1159_v2.g3671.t1"/>
    </source>
</evidence>
<dbReference type="Proteomes" id="UP000887580">
    <property type="component" value="Unplaced"/>
</dbReference>